<dbReference type="InterPro" id="IPR013324">
    <property type="entry name" value="RNA_pol_sigma_r3/r4-like"/>
</dbReference>
<reference evidence="1 2" key="1">
    <citation type="submission" date="2017-03" db="EMBL/GenBank/DDBJ databases">
        <authorList>
            <person name="Afonso C.L."/>
            <person name="Miller P.J."/>
            <person name="Scott M.A."/>
            <person name="Spackman E."/>
            <person name="Goraichik I."/>
            <person name="Dimitrov K.M."/>
            <person name="Suarez D.L."/>
            <person name="Swayne D.E."/>
        </authorList>
    </citation>
    <scope>NUCLEOTIDE SEQUENCE [LARGE SCALE GENOMIC DNA]</scope>
    <source>
        <strain evidence="1 2">CECT 7971</strain>
    </source>
</reference>
<dbReference type="SUPFAM" id="SSF88659">
    <property type="entry name" value="Sigma3 and sigma4 domains of RNA polymerase sigma factors"/>
    <property type="match status" value="1"/>
</dbReference>
<dbReference type="EMBL" id="FWFW01000012">
    <property type="protein sequence ID" value="SLN60641.1"/>
    <property type="molecule type" value="Genomic_DNA"/>
</dbReference>
<protein>
    <submittedName>
        <fullName evidence="1">Uncharacterized protein</fullName>
    </submittedName>
</protein>
<dbReference type="AlphaFoldDB" id="A0A1Y5TCL0"/>
<proteinExistence type="predicted"/>
<dbReference type="Proteomes" id="UP000193307">
    <property type="component" value="Unassembled WGS sequence"/>
</dbReference>
<dbReference type="InterPro" id="IPR036388">
    <property type="entry name" value="WH-like_DNA-bd_sf"/>
</dbReference>
<evidence type="ECO:0000313" key="1">
    <source>
        <dbReference type="EMBL" id="SLN60641.1"/>
    </source>
</evidence>
<organism evidence="1 2">
    <name type="scientific">Pacificibacter marinus</name>
    <dbReference type="NCBI Taxonomy" id="658057"/>
    <lineage>
        <taxon>Bacteria</taxon>
        <taxon>Pseudomonadati</taxon>
        <taxon>Pseudomonadota</taxon>
        <taxon>Alphaproteobacteria</taxon>
        <taxon>Rhodobacterales</taxon>
        <taxon>Roseobacteraceae</taxon>
        <taxon>Pacificibacter</taxon>
    </lineage>
</organism>
<dbReference type="STRING" id="658057.SAMN04488032_12723"/>
<evidence type="ECO:0000313" key="2">
    <source>
        <dbReference type="Proteomes" id="UP000193307"/>
    </source>
</evidence>
<dbReference type="Gene3D" id="1.10.10.10">
    <property type="entry name" value="Winged helix-like DNA-binding domain superfamily/Winged helix DNA-binding domain"/>
    <property type="match status" value="1"/>
</dbReference>
<name>A0A1Y5TCL0_9RHOB</name>
<sequence length="84" mass="9200">MTVPNPAADALGITELKGQVATLTDLVRQLLTDVRPMEYTVAQVAAELRVSERTVKRRMDKLKAQGKIAPGARTIPRDLIDKMG</sequence>
<dbReference type="RefSeq" id="WP_085850217.1">
    <property type="nucleotide sequence ID" value="NZ_FNZV01000027.1"/>
</dbReference>
<keyword evidence="2" id="KW-1185">Reference proteome</keyword>
<accession>A0A1Y5TCL0</accession>
<gene>
    <name evidence="1" type="ORF">PAM7971_03116</name>
</gene>